<gene>
    <name evidence="1" type="ORF">ABR75_03940</name>
</gene>
<dbReference type="Gene3D" id="3.10.129.10">
    <property type="entry name" value="Hotdog Thioesterase"/>
    <property type="match status" value="1"/>
</dbReference>
<dbReference type="AlphaFoldDB" id="A0A0R2QDT1"/>
<organism evidence="1 2">
    <name type="scientific">Acidimicrobiia bacterium BACL6 MAG-120924-bin43</name>
    <dbReference type="NCBI Taxonomy" id="1655583"/>
    <lineage>
        <taxon>Bacteria</taxon>
        <taxon>Bacillati</taxon>
        <taxon>Actinomycetota</taxon>
        <taxon>Acidimicrobiia</taxon>
        <taxon>acIV cluster</taxon>
    </lineage>
</organism>
<dbReference type="SUPFAM" id="SSF54637">
    <property type="entry name" value="Thioesterase/thiol ester dehydrase-isomerase"/>
    <property type="match status" value="1"/>
</dbReference>
<evidence type="ECO:0000313" key="2">
    <source>
        <dbReference type="Proteomes" id="UP000051017"/>
    </source>
</evidence>
<dbReference type="EMBL" id="LIBJ01000094">
    <property type="protein sequence ID" value="KRO48357.1"/>
    <property type="molecule type" value="Genomic_DNA"/>
</dbReference>
<accession>A0A0R2QDT1</accession>
<name>A0A0R2QDT1_9ACTN</name>
<dbReference type="InterPro" id="IPR029069">
    <property type="entry name" value="HotDog_dom_sf"/>
</dbReference>
<reference evidence="1 2" key="1">
    <citation type="submission" date="2015-10" db="EMBL/GenBank/DDBJ databases">
        <title>Metagenome-Assembled Genomes uncover a global brackish microbiome.</title>
        <authorList>
            <person name="Hugerth L.W."/>
            <person name="Larsson J."/>
            <person name="Alneberg J."/>
            <person name="Lindh M.V."/>
            <person name="Legrand C."/>
            <person name="Pinhassi J."/>
            <person name="Andersson A.F."/>
        </authorList>
    </citation>
    <scope>NUCLEOTIDE SEQUENCE [LARGE SCALE GENOMIC DNA]</scope>
    <source>
        <strain evidence="1">BACL6 MAG-120924-bin43</strain>
    </source>
</reference>
<evidence type="ECO:0008006" key="3">
    <source>
        <dbReference type="Google" id="ProtNLM"/>
    </source>
</evidence>
<dbReference type="Proteomes" id="UP000051017">
    <property type="component" value="Unassembled WGS sequence"/>
</dbReference>
<dbReference type="CDD" id="cd00586">
    <property type="entry name" value="4HBT"/>
    <property type="match status" value="1"/>
</dbReference>
<comment type="caution">
    <text evidence="1">The sequence shown here is derived from an EMBL/GenBank/DDBJ whole genome shotgun (WGS) entry which is preliminary data.</text>
</comment>
<dbReference type="Pfam" id="PF13279">
    <property type="entry name" value="4HBT_2"/>
    <property type="match status" value="1"/>
</dbReference>
<evidence type="ECO:0000313" key="1">
    <source>
        <dbReference type="EMBL" id="KRO48357.1"/>
    </source>
</evidence>
<protein>
    <recommendedName>
        <fullName evidence="3">3-hydroxyacyl-CoA dehydrogenase</fullName>
    </recommendedName>
</protein>
<sequence>MSANAPQSSSVSPLAPWQSGDVVPAPLNIYSCLVEQEWVDYNGHMTEAAYLSAFGWGSDALFTYIGDNDAYRSAGNSFYTVETHIVYESEAFLNEPLRIETRVLAVDVKRLHIHHTMFNGDNGKRLSTTEQMLVHVDMNAGKSAPILSHVAAALDAISKSHSTLPVPDDVGRVMKIKKK</sequence>
<proteinExistence type="predicted"/>